<reference evidence="3 4" key="1">
    <citation type="submission" date="2021-03" db="EMBL/GenBank/DDBJ databases">
        <title>Genomic Encyclopedia of Type Strains, Phase IV (KMG-IV): sequencing the most valuable type-strain genomes for metagenomic binning, comparative biology and taxonomic classification.</title>
        <authorList>
            <person name="Goeker M."/>
        </authorList>
    </citation>
    <scope>NUCLEOTIDE SEQUENCE [LARGE SCALE GENOMIC DNA]</scope>
    <source>
        <strain evidence="3 4">DSM 6139</strain>
    </source>
</reference>
<dbReference type="Proteomes" id="UP001519271">
    <property type="component" value="Unassembled WGS sequence"/>
</dbReference>
<dbReference type="InterPro" id="IPR003593">
    <property type="entry name" value="AAA+_ATPase"/>
</dbReference>
<dbReference type="PANTHER" id="PTHR35894:SF1">
    <property type="entry name" value="PHOSPHORIBULOKINASE _ URIDINE KINASE FAMILY"/>
    <property type="match status" value="1"/>
</dbReference>
<dbReference type="Pfam" id="PF13401">
    <property type="entry name" value="AAA_22"/>
    <property type="match status" value="1"/>
</dbReference>
<evidence type="ECO:0000313" key="4">
    <source>
        <dbReference type="Proteomes" id="UP001519271"/>
    </source>
</evidence>
<organism evidence="3 4">
    <name type="scientific">Youngiibacter multivorans</name>
    <dbReference type="NCBI Taxonomy" id="937251"/>
    <lineage>
        <taxon>Bacteria</taxon>
        <taxon>Bacillati</taxon>
        <taxon>Bacillota</taxon>
        <taxon>Clostridia</taxon>
        <taxon>Eubacteriales</taxon>
        <taxon>Clostridiaceae</taxon>
        <taxon>Youngiibacter</taxon>
    </lineage>
</organism>
<evidence type="ECO:0000259" key="2">
    <source>
        <dbReference type="SMART" id="SM00382"/>
    </source>
</evidence>
<name>A0ABS4G6J6_9CLOT</name>
<protein>
    <submittedName>
        <fullName evidence="3">Type II secretory pathway predicted ATPase ExeA</fullName>
    </submittedName>
</protein>
<feature type="region of interest" description="Disordered" evidence="1">
    <location>
        <begin position="255"/>
        <end position="275"/>
    </location>
</feature>
<accession>A0ABS4G6J6</accession>
<feature type="compositionally biased region" description="Polar residues" evidence="1">
    <location>
        <begin position="255"/>
        <end position="266"/>
    </location>
</feature>
<dbReference type="PANTHER" id="PTHR35894">
    <property type="entry name" value="GENERAL SECRETION PATHWAY PROTEIN A-RELATED"/>
    <property type="match status" value="1"/>
</dbReference>
<keyword evidence="4" id="KW-1185">Reference proteome</keyword>
<dbReference type="InterPro" id="IPR049945">
    <property type="entry name" value="AAA_22"/>
</dbReference>
<dbReference type="InterPro" id="IPR027417">
    <property type="entry name" value="P-loop_NTPase"/>
</dbReference>
<evidence type="ECO:0000256" key="1">
    <source>
        <dbReference type="SAM" id="MobiDB-lite"/>
    </source>
</evidence>
<dbReference type="Gene3D" id="3.40.50.300">
    <property type="entry name" value="P-loop containing nucleotide triphosphate hydrolases"/>
    <property type="match status" value="1"/>
</dbReference>
<proteinExistence type="predicted"/>
<feature type="domain" description="AAA+ ATPase" evidence="2">
    <location>
        <begin position="41"/>
        <end position="188"/>
    </location>
</feature>
<dbReference type="SUPFAM" id="SSF52540">
    <property type="entry name" value="P-loop containing nucleoside triphosphate hydrolases"/>
    <property type="match status" value="1"/>
</dbReference>
<dbReference type="EMBL" id="JAGGKC010000025">
    <property type="protein sequence ID" value="MBP1920202.1"/>
    <property type="molecule type" value="Genomic_DNA"/>
</dbReference>
<evidence type="ECO:0000313" key="3">
    <source>
        <dbReference type="EMBL" id="MBP1920202.1"/>
    </source>
</evidence>
<sequence>MFEEFYGFEKTPFTRDMPAEDLYVSHMLEEALGRLAYVAERQLFCVVTGECGTGKTTTIRRFKNSLDPQKYTLMYLADSKLTPRHFYKGMLEQLGSESKFYRGDAKRLLHKEIELMKGLHKKRPVVVVDEAHLLNKEMLEEVRFLLNFKMDAESPMALILVGQTELWEKLQLQTYTAIRQRIDMQYKLNQYDKSEVVAYIKRHLTYAGREHEIFSDEAIEAIYRYSGGAARLINKVCDYFTSGIPVGSKTRTGSISLKSASTQSESELMHHLRDE</sequence>
<comment type="caution">
    <text evidence="3">The sequence shown here is derived from an EMBL/GenBank/DDBJ whole genome shotgun (WGS) entry which is preliminary data.</text>
</comment>
<dbReference type="CDD" id="cd00009">
    <property type="entry name" value="AAA"/>
    <property type="match status" value="1"/>
</dbReference>
<dbReference type="SMART" id="SM00382">
    <property type="entry name" value="AAA"/>
    <property type="match status" value="1"/>
</dbReference>
<gene>
    <name evidence="3" type="ORF">J2Z34_002700</name>
</gene>
<dbReference type="RefSeq" id="WP_209460382.1">
    <property type="nucleotide sequence ID" value="NZ_JAGGKC010000025.1"/>
</dbReference>
<dbReference type="InterPro" id="IPR052026">
    <property type="entry name" value="ExeA_AAA_ATPase_DNA-bind"/>
</dbReference>